<keyword evidence="1" id="KW-0472">Membrane</keyword>
<keyword evidence="1" id="KW-1133">Transmembrane helix</keyword>
<evidence type="ECO:0000256" key="1">
    <source>
        <dbReference type="SAM" id="Phobius"/>
    </source>
</evidence>
<gene>
    <name evidence="2" type="ORF">LLUT_LOCUS5556</name>
</gene>
<dbReference type="EMBL" id="CAXHTB010000004">
    <property type="protein sequence ID" value="CAL0304496.1"/>
    <property type="molecule type" value="Genomic_DNA"/>
</dbReference>
<protein>
    <submittedName>
        <fullName evidence="2">Uncharacterized protein</fullName>
    </submittedName>
</protein>
<proteinExistence type="predicted"/>
<dbReference type="AlphaFoldDB" id="A0AAV1W6A4"/>
<dbReference type="Proteomes" id="UP001497480">
    <property type="component" value="Unassembled WGS sequence"/>
</dbReference>
<sequence length="54" mass="6118">MALVNWSFVNIVFLGNRKRLVSPLQLTVPKVFLIIFILTFGGLLNFLLIEDVAI</sequence>
<name>A0AAV1W6A4_LUPLU</name>
<keyword evidence="1" id="KW-0812">Transmembrane</keyword>
<feature type="transmembrane region" description="Helical" evidence="1">
    <location>
        <begin position="31"/>
        <end position="49"/>
    </location>
</feature>
<comment type="caution">
    <text evidence="2">The sequence shown here is derived from an EMBL/GenBank/DDBJ whole genome shotgun (WGS) entry which is preliminary data.</text>
</comment>
<evidence type="ECO:0000313" key="3">
    <source>
        <dbReference type="Proteomes" id="UP001497480"/>
    </source>
</evidence>
<accession>A0AAV1W6A4</accession>
<keyword evidence="3" id="KW-1185">Reference proteome</keyword>
<reference evidence="2 3" key="1">
    <citation type="submission" date="2024-03" db="EMBL/GenBank/DDBJ databases">
        <authorList>
            <person name="Martinez-Hernandez J."/>
        </authorList>
    </citation>
    <scope>NUCLEOTIDE SEQUENCE [LARGE SCALE GENOMIC DNA]</scope>
</reference>
<evidence type="ECO:0000313" key="2">
    <source>
        <dbReference type="EMBL" id="CAL0304496.1"/>
    </source>
</evidence>
<organism evidence="2 3">
    <name type="scientific">Lupinus luteus</name>
    <name type="common">European yellow lupine</name>
    <dbReference type="NCBI Taxonomy" id="3873"/>
    <lineage>
        <taxon>Eukaryota</taxon>
        <taxon>Viridiplantae</taxon>
        <taxon>Streptophyta</taxon>
        <taxon>Embryophyta</taxon>
        <taxon>Tracheophyta</taxon>
        <taxon>Spermatophyta</taxon>
        <taxon>Magnoliopsida</taxon>
        <taxon>eudicotyledons</taxon>
        <taxon>Gunneridae</taxon>
        <taxon>Pentapetalae</taxon>
        <taxon>rosids</taxon>
        <taxon>fabids</taxon>
        <taxon>Fabales</taxon>
        <taxon>Fabaceae</taxon>
        <taxon>Papilionoideae</taxon>
        <taxon>50 kb inversion clade</taxon>
        <taxon>genistoids sensu lato</taxon>
        <taxon>core genistoids</taxon>
        <taxon>Genisteae</taxon>
        <taxon>Lupinus</taxon>
    </lineage>
</organism>